<sequence>MASSQCLENPPSLDSTSGIGSVQELGGLKAYVTGPQDSKLAILLIHDAFGYEAPKLRKLADKVAANGFLVVVPDFFYGDPIDPDNPKVDRQAWLKAHSMDKGCEDAKPVIAALRSKGVTSIGAAGFCWGGVVVVKLAMSNDIQAGVVLHPGPITEDDINEVICPIAILGAEIDRFSPPEQLKHLGEILSTKSGVDSFVKIFPGVNHGWAVRYSDDDESAVKSAEESHEDMLNWFTKYVKPKFRSLCLENPPNLSSTSGIGSVQELGGLKAYVTGPQDSKLAILLISDVFGYEAPNLRKLADKVAANGFLVVVPDFFYGDLLDLGIPNADWQSWLKVHGTDKGCEDAKPVISALRSKGVTSIGAAGFCWGGVVVVKLARSDDIQAGVVLHPGPITEDDINEVKCPIAILGAEIDNSSPPEKVKHFGEILSAKSGVDSFVKIYPGVSHGWTVRYSDDDESAVKSAEESHEDMLNWFTKYVK</sequence>
<dbReference type="GO" id="GO:0016787">
    <property type="term" value="F:hydrolase activity"/>
    <property type="evidence" value="ECO:0007669"/>
    <property type="project" value="InterPro"/>
</dbReference>
<accession>A0AAV6KRR1</accession>
<dbReference type="EMBL" id="JACTNZ010000004">
    <property type="protein sequence ID" value="KAG5554814.1"/>
    <property type="molecule type" value="Genomic_DNA"/>
</dbReference>
<evidence type="ECO:0000313" key="2">
    <source>
        <dbReference type="EMBL" id="KAG5554814.1"/>
    </source>
</evidence>
<evidence type="ECO:0000313" key="3">
    <source>
        <dbReference type="Proteomes" id="UP000823749"/>
    </source>
</evidence>
<dbReference type="InterPro" id="IPR002925">
    <property type="entry name" value="Dienelactn_hydro"/>
</dbReference>
<organism evidence="2 3">
    <name type="scientific">Rhododendron griersonianum</name>
    <dbReference type="NCBI Taxonomy" id="479676"/>
    <lineage>
        <taxon>Eukaryota</taxon>
        <taxon>Viridiplantae</taxon>
        <taxon>Streptophyta</taxon>
        <taxon>Embryophyta</taxon>
        <taxon>Tracheophyta</taxon>
        <taxon>Spermatophyta</taxon>
        <taxon>Magnoliopsida</taxon>
        <taxon>eudicotyledons</taxon>
        <taxon>Gunneridae</taxon>
        <taxon>Pentapetalae</taxon>
        <taxon>asterids</taxon>
        <taxon>Ericales</taxon>
        <taxon>Ericaceae</taxon>
        <taxon>Ericoideae</taxon>
        <taxon>Rhodoreae</taxon>
        <taxon>Rhododendron</taxon>
    </lineage>
</organism>
<feature type="domain" description="Dienelactone hydrolase" evidence="1">
    <location>
        <begin position="268"/>
        <end position="477"/>
    </location>
</feature>
<protein>
    <recommendedName>
        <fullName evidence="1">Dienelactone hydrolase domain-containing protein</fullName>
    </recommendedName>
</protein>
<dbReference type="PANTHER" id="PTHR17630:SF52">
    <property type="entry name" value="ENDO-1,3-1,4-BETA-D-GLUCANASE-LIKE PROTEIN"/>
    <property type="match status" value="1"/>
</dbReference>
<name>A0AAV6KRR1_9ERIC</name>
<dbReference type="AlphaFoldDB" id="A0AAV6KRR1"/>
<dbReference type="SUPFAM" id="SSF53474">
    <property type="entry name" value="alpha/beta-Hydrolases"/>
    <property type="match status" value="2"/>
</dbReference>
<keyword evidence="3" id="KW-1185">Reference proteome</keyword>
<dbReference type="Pfam" id="PF01738">
    <property type="entry name" value="DLH"/>
    <property type="match status" value="2"/>
</dbReference>
<gene>
    <name evidence="2" type="ORF">RHGRI_012394</name>
</gene>
<dbReference type="InterPro" id="IPR029058">
    <property type="entry name" value="AB_hydrolase_fold"/>
</dbReference>
<dbReference type="PANTHER" id="PTHR17630">
    <property type="entry name" value="DIENELACTONE HYDROLASE"/>
    <property type="match status" value="1"/>
</dbReference>
<evidence type="ECO:0000259" key="1">
    <source>
        <dbReference type="Pfam" id="PF01738"/>
    </source>
</evidence>
<reference evidence="2" key="1">
    <citation type="submission" date="2020-08" db="EMBL/GenBank/DDBJ databases">
        <title>Plant Genome Project.</title>
        <authorList>
            <person name="Zhang R.-G."/>
        </authorList>
    </citation>
    <scope>NUCLEOTIDE SEQUENCE</scope>
    <source>
        <strain evidence="2">WSP0</strain>
        <tissue evidence="2">Leaf</tissue>
    </source>
</reference>
<feature type="domain" description="Dienelactone hydrolase" evidence="1">
    <location>
        <begin position="28"/>
        <end position="237"/>
    </location>
</feature>
<dbReference type="Proteomes" id="UP000823749">
    <property type="component" value="Chromosome 4"/>
</dbReference>
<dbReference type="Gene3D" id="3.40.50.1820">
    <property type="entry name" value="alpha/beta hydrolase"/>
    <property type="match status" value="2"/>
</dbReference>
<comment type="caution">
    <text evidence="2">The sequence shown here is derived from an EMBL/GenBank/DDBJ whole genome shotgun (WGS) entry which is preliminary data.</text>
</comment>
<proteinExistence type="predicted"/>